<organism evidence="2 3">
    <name type="scientific">Cellulomonas oligotrophica</name>
    <dbReference type="NCBI Taxonomy" id="931536"/>
    <lineage>
        <taxon>Bacteria</taxon>
        <taxon>Bacillati</taxon>
        <taxon>Actinomycetota</taxon>
        <taxon>Actinomycetes</taxon>
        <taxon>Micrococcales</taxon>
        <taxon>Cellulomonadaceae</taxon>
        <taxon>Cellulomonas</taxon>
    </lineage>
</organism>
<feature type="transmembrane region" description="Helical" evidence="1">
    <location>
        <begin position="54"/>
        <end position="81"/>
    </location>
</feature>
<keyword evidence="1" id="KW-0812">Transmembrane</keyword>
<sequence length="87" mass="8818">MTRARYRAGVPIRLLRALAALVLVAGLVVIATTFALGYIAGVAADEDVVAGPWWMAALAGASGLLTGALLVTVGAVQLGVLSTARRT</sequence>
<keyword evidence="3" id="KW-1185">Reference proteome</keyword>
<evidence type="ECO:0000313" key="2">
    <source>
        <dbReference type="EMBL" id="GIG32319.1"/>
    </source>
</evidence>
<keyword evidence="1" id="KW-1133">Transmembrane helix</keyword>
<evidence type="ECO:0000256" key="1">
    <source>
        <dbReference type="SAM" id="Phobius"/>
    </source>
</evidence>
<dbReference type="Proteomes" id="UP000618382">
    <property type="component" value="Unassembled WGS sequence"/>
</dbReference>
<comment type="caution">
    <text evidence="2">The sequence shown here is derived from an EMBL/GenBank/DDBJ whole genome shotgun (WGS) entry which is preliminary data.</text>
</comment>
<name>A0ABQ4D9D4_9CELL</name>
<evidence type="ECO:0000313" key="3">
    <source>
        <dbReference type="Proteomes" id="UP000618382"/>
    </source>
</evidence>
<gene>
    <name evidence="2" type="ORF">Col01nite_14780</name>
</gene>
<dbReference type="EMBL" id="BONN01000003">
    <property type="protein sequence ID" value="GIG32319.1"/>
    <property type="molecule type" value="Genomic_DNA"/>
</dbReference>
<protein>
    <submittedName>
        <fullName evidence="2">Uncharacterized protein</fullName>
    </submittedName>
</protein>
<keyword evidence="1" id="KW-0472">Membrane</keyword>
<accession>A0ABQ4D9D4</accession>
<reference evidence="2 3" key="1">
    <citation type="submission" date="2021-01" db="EMBL/GenBank/DDBJ databases">
        <title>Whole genome shotgun sequence of Cellulomonas oligotrophica NBRC 109435.</title>
        <authorList>
            <person name="Komaki H."/>
            <person name="Tamura T."/>
        </authorList>
    </citation>
    <scope>NUCLEOTIDE SEQUENCE [LARGE SCALE GENOMIC DNA]</scope>
    <source>
        <strain evidence="2 3">NBRC 109435</strain>
    </source>
</reference>
<proteinExistence type="predicted"/>